<organism evidence="2 3">
    <name type="scientific">Lentinus brumalis</name>
    <dbReference type="NCBI Taxonomy" id="2498619"/>
    <lineage>
        <taxon>Eukaryota</taxon>
        <taxon>Fungi</taxon>
        <taxon>Dikarya</taxon>
        <taxon>Basidiomycota</taxon>
        <taxon>Agaricomycotina</taxon>
        <taxon>Agaricomycetes</taxon>
        <taxon>Polyporales</taxon>
        <taxon>Polyporaceae</taxon>
        <taxon>Lentinus</taxon>
    </lineage>
</organism>
<dbReference type="SUPFAM" id="SSF56300">
    <property type="entry name" value="Metallo-dependent phosphatases"/>
    <property type="match status" value="1"/>
</dbReference>
<dbReference type="STRING" id="139420.A0A371DXY2"/>
<proteinExistence type="predicted"/>
<evidence type="ECO:0000256" key="1">
    <source>
        <dbReference type="SAM" id="MobiDB-lite"/>
    </source>
</evidence>
<sequence>MNASLHNLLSTVHYNPHKDTLFLAGDILAKSTEAGSLAILDFLSQHRQGNCYVHPSADATSDQQSAQKKQAACKKVYAVRGNHDQMIVQWRAWREWFEGLQLTFPSAQSYPRRIPPLAALNHNAAHTSSASYDAGPPVGTGSQFLALIESEWIRDRTSDPTGTGADPQEWVDTMRKRAVGTWREEWWRRIPQPGKGRASKDFLMLGDHYWIARDMKPEHAEFLFSLPLVIHVPSEHFFLVHGGLLPSDPRRPADDKHQPLAHPPSPGDDDNGVLDDDYDYDHPILDLGSVQTAIPRSASLELDDEVEVLRVLQERALLQDVPQNRDPWAVLNMRSVRKGGKVSRRGDKGTPWAKIWNGQMKRCGGFKNASALADEDEEDIHGESARADPLPCYPSTVVYGHAASRDLDVRRWTVGLDTGCLYGRRLTSLVLSRMRHSHEKYAPSPTTGDDTEDDEEDQSSYEEDDEYADEGAFDGVNDQFARVAGGSAISRRRRPKSWTRMIRFGDKHSDVAAKLVSIKCPKMAEP</sequence>
<feature type="compositionally biased region" description="Basic and acidic residues" evidence="1">
    <location>
        <begin position="249"/>
        <end position="258"/>
    </location>
</feature>
<dbReference type="InterPro" id="IPR029052">
    <property type="entry name" value="Metallo-depent_PP-like"/>
</dbReference>
<dbReference type="OrthoDB" id="10267127at2759"/>
<feature type="compositionally biased region" description="Acidic residues" evidence="1">
    <location>
        <begin position="449"/>
        <end position="472"/>
    </location>
</feature>
<evidence type="ECO:0008006" key="4">
    <source>
        <dbReference type="Google" id="ProtNLM"/>
    </source>
</evidence>
<accession>A0A371DXY2</accession>
<dbReference type="GO" id="GO:0005737">
    <property type="term" value="C:cytoplasm"/>
    <property type="evidence" value="ECO:0007669"/>
    <property type="project" value="TreeGrafter"/>
</dbReference>
<dbReference type="GO" id="GO:0016791">
    <property type="term" value="F:phosphatase activity"/>
    <property type="evidence" value="ECO:0007669"/>
    <property type="project" value="TreeGrafter"/>
</dbReference>
<name>A0A371DXY2_9APHY</name>
<dbReference type="PANTHER" id="PTHR42850:SF4">
    <property type="entry name" value="ZINC-DEPENDENT ENDOPOLYPHOSPHATASE"/>
    <property type="match status" value="1"/>
</dbReference>
<dbReference type="InterPro" id="IPR050126">
    <property type="entry name" value="Ap4A_hydrolase"/>
</dbReference>
<evidence type="ECO:0000313" key="2">
    <source>
        <dbReference type="EMBL" id="RDX57417.1"/>
    </source>
</evidence>
<reference evidence="2 3" key="1">
    <citation type="journal article" date="2018" name="Biotechnol. Biofuels">
        <title>Integrative visual omics of the white-rot fungus Polyporus brumalis exposes the biotechnological potential of its oxidative enzymes for delignifying raw plant biomass.</title>
        <authorList>
            <person name="Miyauchi S."/>
            <person name="Rancon A."/>
            <person name="Drula E."/>
            <person name="Hage H."/>
            <person name="Chaduli D."/>
            <person name="Favel A."/>
            <person name="Grisel S."/>
            <person name="Henrissat B."/>
            <person name="Herpoel-Gimbert I."/>
            <person name="Ruiz-Duenas F.J."/>
            <person name="Chevret D."/>
            <person name="Hainaut M."/>
            <person name="Lin J."/>
            <person name="Wang M."/>
            <person name="Pangilinan J."/>
            <person name="Lipzen A."/>
            <person name="Lesage-Meessen L."/>
            <person name="Navarro D."/>
            <person name="Riley R."/>
            <person name="Grigoriev I.V."/>
            <person name="Zhou S."/>
            <person name="Raouche S."/>
            <person name="Rosso M.N."/>
        </authorList>
    </citation>
    <scope>NUCLEOTIDE SEQUENCE [LARGE SCALE GENOMIC DNA]</scope>
    <source>
        <strain evidence="2 3">BRFM 1820</strain>
    </source>
</reference>
<feature type="region of interest" description="Disordered" evidence="1">
    <location>
        <begin position="437"/>
        <end position="479"/>
    </location>
</feature>
<feature type="region of interest" description="Disordered" evidence="1">
    <location>
        <begin position="249"/>
        <end position="275"/>
    </location>
</feature>
<gene>
    <name evidence="2" type="ORF">OH76DRAFT_1451368</name>
</gene>
<protein>
    <recommendedName>
        <fullName evidence="4">Metallo-dependent phosphatase</fullName>
    </recommendedName>
</protein>
<keyword evidence="3" id="KW-1185">Reference proteome</keyword>
<dbReference type="AlphaFoldDB" id="A0A371DXY2"/>
<dbReference type="GO" id="GO:0006798">
    <property type="term" value="P:polyphosphate catabolic process"/>
    <property type="evidence" value="ECO:0007669"/>
    <property type="project" value="TreeGrafter"/>
</dbReference>
<dbReference type="GO" id="GO:0000298">
    <property type="term" value="F:endopolyphosphatase activity"/>
    <property type="evidence" value="ECO:0007669"/>
    <property type="project" value="TreeGrafter"/>
</dbReference>
<dbReference type="PANTHER" id="PTHR42850">
    <property type="entry name" value="METALLOPHOSPHOESTERASE"/>
    <property type="match status" value="1"/>
</dbReference>
<evidence type="ECO:0000313" key="3">
    <source>
        <dbReference type="Proteomes" id="UP000256964"/>
    </source>
</evidence>
<dbReference type="Gene3D" id="3.60.21.10">
    <property type="match status" value="1"/>
</dbReference>
<dbReference type="Proteomes" id="UP000256964">
    <property type="component" value="Unassembled WGS sequence"/>
</dbReference>
<dbReference type="EMBL" id="KZ857379">
    <property type="protein sequence ID" value="RDX57417.1"/>
    <property type="molecule type" value="Genomic_DNA"/>
</dbReference>